<dbReference type="Proteomes" id="UP001149009">
    <property type="component" value="Unassembled WGS sequence"/>
</dbReference>
<dbReference type="RefSeq" id="WP_261516933.1">
    <property type="nucleotide sequence ID" value="NZ_JAODNV010000022.1"/>
</dbReference>
<accession>A0A9X2XC06</accession>
<proteinExistence type="predicted"/>
<dbReference type="GO" id="GO:0055085">
    <property type="term" value="P:transmembrane transport"/>
    <property type="evidence" value="ECO:0007669"/>
    <property type="project" value="InterPro"/>
</dbReference>
<sequence>MWTVRTWTNGVIIRRLRKGSPNQFVNRLTAAWMRRQQGSASKPQGNDMLFNRRNLIGSALTIALFASATSTSLAEIQINLSDVLPESNFMVKNATKFAEAVKEATGGEVIISVKAGGSLGFKGPDQLTAVRDGLVEMADINISQQVGVNPLFGAEGIPFLISSMEELRKYHEFIRPEFEKLAEQNNQKILYMVPSPAQYVYLQVLVDDIEDFRGIPVRGADKNTVDIVSALGMAGVAMPWGELIPALASGRVSGVATSATSGVDGKFWEFLKYIYPTNHTWGSNMVTINLDVWNKIPAAQQQAIEKVAEEMEPGFWEISRQGDLDSIKIMTDNGMELVEISPELRAEMTKRGQALQEKFLQRVPAAKPLVEQFKAAAGK</sequence>
<organism evidence="2 3">
    <name type="scientific">Chelativorans petroleitrophicus</name>
    <dbReference type="NCBI Taxonomy" id="2975484"/>
    <lineage>
        <taxon>Bacteria</taxon>
        <taxon>Pseudomonadati</taxon>
        <taxon>Pseudomonadota</taxon>
        <taxon>Alphaproteobacteria</taxon>
        <taxon>Hyphomicrobiales</taxon>
        <taxon>Phyllobacteriaceae</taxon>
        <taxon>Chelativorans</taxon>
    </lineage>
</organism>
<keyword evidence="1" id="KW-0732">Signal</keyword>
<gene>
    <name evidence="2" type="ORF">NYR54_17070</name>
</gene>
<dbReference type="PANTHER" id="PTHR33376">
    <property type="match status" value="1"/>
</dbReference>
<evidence type="ECO:0000256" key="1">
    <source>
        <dbReference type="ARBA" id="ARBA00022729"/>
    </source>
</evidence>
<dbReference type="Pfam" id="PF03480">
    <property type="entry name" value="DctP"/>
    <property type="match status" value="1"/>
</dbReference>
<dbReference type="EMBL" id="JAODNV010000022">
    <property type="protein sequence ID" value="MCT8991979.1"/>
    <property type="molecule type" value="Genomic_DNA"/>
</dbReference>
<keyword evidence="3" id="KW-1185">Reference proteome</keyword>
<dbReference type="PANTHER" id="PTHR33376:SF4">
    <property type="entry name" value="SIALIC ACID-BINDING PERIPLASMIC PROTEIN SIAP"/>
    <property type="match status" value="1"/>
</dbReference>
<protein>
    <submittedName>
        <fullName evidence="2">TRAP transporter substrate-binding protein</fullName>
    </submittedName>
</protein>
<evidence type="ECO:0000313" key="2">
    <source>
        <dbReference type="EMBL" id="MCT8991979.1"/>
    </source>
</evidence>
<reference evidence="2" key="1">
    <citation type="submission" date="2022-08" db="EMBL/GenBank/DDBJ databases">
        <title>Chelativorans sichuanense sp. nov., a paraffin oil-degrading bacterium isolated from a mixture of oil-based drill cuttings and paddy soil.</title>
        <authorList>
            <person name="Yu J."/>
            <person name="Liu H."/>
            <person name="Chen Q."/>
        </authorList>
    </citation>
    <scope>NUCLEOTIDE SEQUENCE</scope>
    <source>
        <strain evidence="2">SCAU 2101</strain>
    </source>
</reference>
<name>A0A9X2XC06_9HYPH</name>
<comment type="caution">
    <text evidence="2">The sequence shown here is derived from an EMBL/GenBank/DDBJ whole genome shotgun (WGS) entry which is preliminary data.</text>
</comment>
<dbReference type="AlphaFoldDB" id="A0A9X2XC06"/>
<dbReference type="InterPro" id="IPR038404">
    <property type="entry name" value="TRAP_DctP_sf"/>
</dbReference>
<evidence type="ECO:0000313" key="3">
    <source>
        <dbReference type="Proteomes" id="UP001149009"/>
    </source>
</evidence>
<dbReference type="InterPro" id="IPR018389">
    <property type="entry name" value="DctP_fam"/>
</dbReference>
<dbReference type="NCBIfam" id="NF037995">
    <property type="entry name" value="TRAP_S1"/>
    <property type="match status" value="1"/>
</dbReference>
<dbReference type="Gene3D" id="3.40.190.170">
    <property type="entry name" value="Bacterial extracellular solute-binding protein, family 7"/>
    <property type="match status" value="1"/>
</dbReference>
<dbReference type="CDD" id="cd13602">
    <property type="entry name" value="PBP2_TRAP_BpDctp6_7"/>
    <property type="match status" value="1"/>
</dbReference>